<dbReference type="PANTHER" id="PTHR43080">
    <property type="entry name" value="CBS DOMAIN-CONTAINING PROTEIN CBSX3, MITOCHONDRIAL"/>
    <property type="match status" value="1"/>
</dbReference>
<organism evidence="3">
    <name type="scientific">marine metagenome</name>
    <dbReference type="NCBI Taxonomy" id="408172"/>
    <lineage>
        <taxon>unclassified sequences</taxon>
        <taxon>metagenomes</taxon>
        <taxon>ecological metagenomes</taxon>
    </lineage>
</organism>
<evidence type="ECO:0000313" key="3">
    <source>
        <dbReference type="EMBL" id="SVC31561.1"/>
    </source>
</evidence>
<protein>
    <recommendedName>
        <fullName evidence="2">CBS domain-containing protein</fullName>
    </recommendedName>
</protein>
<dbReference type="AlphaFoldDB" id="A0A382L9J5"/>
<dbReference type="EMBL" id="UINC01084689">
    <property type="protein sequence ID" value="SVC31561.1"/>
    <property type="molecule type" value="Genomic_DNA"/>
</dbReference>
<feature type="domain" description="CBS" evidence="2">
    <location>
        <begin position="5"/>
        <end position="64"/>
    </location>
</feature>
<dbReference type="PROSITE" id="PS51371">
    <property type="entry name" value="CBS"/>
    <property type="match status" value="2"/>
</dbReference>
<evidence type="ECO:0000259" key="2">
    <source>
        <dbReference type="PROSITE" id="PS51371"/>
    </source>
</evidence>
<dbReference type="SUPFAM" id="SSF54631">
    <property type="entry name" value="CBS-domain pair"/>
    <property type="match status" value="1"/>
</dbReference>
<name>A0A382L9J5_9ZZZZ</name>
<reference evidence="3" key="1">
    <citation type="submission" date="2018-05" db="EMBL/GenBank/DDBJ databases">
        <authorList>
            <person name="Lanie J.A."/>
            <person name="Ng W.-L."/>
            <person name="Kazmierczak K.M."/>
            <person name="Andrzejewski T.M."/>
            <person name="Davidsen T.M."/>
            <person name="Wayne K.J."/>
            <person name="Tettelin H."/>
            <person name="Glass J.I."/>
            <person name="Rusch D."/>
            <person name="Podicherti R."/>
            <person name="Tsui H.-C.T."/>
            <person name="Winkler M.E."/>
        </authorList>
    </citation>
    <scope>NUCLEOTIDE SEQUENCE</scope>
</reference>
<dbReference type="InterPro" id="IPR044725">
    <property type="entry name" value="CBSX3_CBS_dom"/>
</dbReference>
<dbReference type="CDD" id="cd04623">
    <property type="entry name" value="CBS_pair_bac_euk"/>
    <property type="match status" value="1"/>
</dbReference>
<keyword evidence="1" id="KW-0129">CBS domain</keyword>
<gene>
    <name evidence="3" type="ORF">METZ01_LOCUS284415</name>
</gene>
<feature type="non-terminal residue" evidence="3">
    <location>
        <position position="1"/>
    </location>
</feature>
<dbReference type="InterPro" id="IPR046342">
    <property type="entry name" value="CBS_dom_sf"/>
</dbReference>
<dbReference type="PANTHER" id="PTHR43080:SF2">
    <property type="entry name" value="CBS DOMAIN-CONTAINING PROTEIN"/>
    <property type="match status" value="1"/>
</dbReference>
<dbReference type="Gene3D" id="3.10.580.10">
    <property type="entry name" value="CBS-domain"/>
    <property type="match status" value="1"/>
</dbReference>
<dbReference type="InterPro" id="IPR051257">
    <property type="entry name" value="Diverse_CBS-Domain"/>
</dbReference>
<accession>A0A382L9J5</accession>
<dbReference type="InterPro" id="IPR000644">
    <property type="entry name" value="CBS_dom"/>
</dbReference>
<proteinExistence type="predicted"/>
<dbReference type="SMART" id="SM00116">
    <property type="entry name" value="CBS"/>
    <property type="match status" value="2"/>
</dbReference>
<feature type="domain" description="CBS" evidence="2">
    <location>
        <begin position="73"/>
        <end position="128"/>
    </location>
</feature>
<evidence type="ECO:0000256" key="1">
    <source>
        <dbReference type="ARBA" id="ARBA00023122"/>
    </source>
</evidence>
<dbReference type="Pfam" id="PF00571">
    <property type="entry name" value="CBS"/>
    <property type="match status" value="2"/>
</dbReference>
<sequence>VNQLLNSKNDEIFSVTPGTLVIDAIKMMDEKKVGALLVIENDKLAGIISERDYTRKVILKNRSSAKTKVSEIMTSSLKTADPSQSLDECMVIMSHSHIRHLPVVQDGQVIGILSIMDVVKNIISEQEFTIEQLQHYITDTT</sequence>